<dbReference type="AlphaFoldDB" id="M7SC87"/>
<dbReference type="HOGENOM" id="CLU_662272_0_0_1"/>
<organism evidence="2 3">
    <name type="scientific">Eutypa lata (strain UCR-EL1)</name>
    <name type="common">Grapevine dieback disease fungus</name>
    <name type="synonym">Eutypa armeniacae</name>
    <dbReference type="NCBI Taxonomy" id="1287681"/>
    <lineage>
        <taxon>Eukaryota</taxon>
        <taxon>Fungi</taxon>
        <taxon>Dikarya</taxon>
        <taxon>Ascomycota</taxon>
        <taxon>Pezizomycotina</taxon>
        <taxon>Sordariomycetes</taxon>
        <taxon>Xylariomycetidae</taxon>
        <taxon>Xylariales</taxon>
        <taxon>Diatrypaceae</taxon>
        <taxon>Eutypa</taxon>
    </lineage>
</organism>
<proteinExistence type="predicted"/>
<sequence>MEAPNDLKNPKPTSTEDNNGQLPPSKPLHTSSDSYGIFSSSDPKRKRESDEDNIGQLPSSKRPRLNSVPLGVSSNSDRKRKREPEEDDPSTSPQQKTRTAPHLRGDQQQEVEETSLGPRNSSEPDQPEQPDHSESVDNEKRAGKKKPVDKATAEAKAEEEKIYQKNLQKPYYKEGEANPHWSARQVGPIGEYEKILQDAFQEARNRNDKKPSRYLNLNSMPAAFSASAEYADDQRHKTLVVGSRNCPYDFDKKYIPMKWSAPMPYIPETEDTGSASSYAMPDVVGFEGVGSPGAEIAPKATTTEDTAGAGDAAILRELDPTYAQNLGREPALEFPTAAATAATDIATADTAKVNAIATGATGGATYDTTAIPPYFGDENIPWDPVDQNDFDFSQFFDFKSDYEPPEDERHSYEGF</sequence>
<feature type="compositionally biased region" description="Low complexity" evidence="1">
    <location>
        <begin position="31"/>
        <end position="41"/>
    </location>
</feature>
<dbReference type="Proteomes" id="UP000012174">
    <property type="component" value="Unassembled WGS sequence"/>
</dbReference>
<feature type="compositionally biased region" description="Basic and acidic residues" evidence="1">
    <location>
        <begin position="129"/>
        <end position="163"/>
    </location>
</feature>
<evidence type="ECO:0000256" key="1">
    <source>
        <dbReference type="SAM" id="MobiDB-lite"/>
    </source>
</evidence>
<accession>M7SC87</accession>
<protein>
    <submittedName>
        <fullName evidence="2">Uncharacterized protein</fullName>
    </submittedName>
</protein>
<gene>
    <name evidence="2" type="ORF">UCREL1_9207</name>
</gene>
<name>M7SC87_EUTLA</name>
<evidence type="ECO:0000313" key="3">
    <source>
        <dbReference type="Proteomes" id="UP000012174"/>
    </source>
</evidence>
<feature type="region of interest" description="Disordered" evidence="1">
    <location>
        <begin position="1"/>
        <end position="184"/>
    </location>
</feature>
<dbReference type="KEGG" id="ela:UCREL1_9207"/>
<dbReference type="EMBL" id="KB707155">
    <property type="protein sequence ID" value="EMR63819.1"/>
    <property type="molecule type" value="Genomic_DNA"/>
</dbReference>
<reference evidence="3" key="1">
    <citation type="journal article" date="2013" name="Genome Announc.">
        <title>Draft genome sequence of the grapevine dieback fungus Eutypa lata UCR-EL1.</title>
        <authorList>
            <person name="Blanco-Ulate B."/>
            <person name="Rolshausen P.E."/>
            <person name="Cantu D."/>
        </authorList>
    </citation>
    <scope>NUCLEOTIDE SEQUENCE [LARGE SCALE GENOMIC DNA]</scope>
    <source>
        <strain evidence="3">UCR-EL1</strain>
    </source>
</reference>
<keyword evidence="3" id="KW-1185">Reference proteome</keyword>
<evidence type="ECO:0000313" key="2">
    <source>
        <dbReference type="EMBL" id="EMR63819.1"/>
    </source>
</evidence>
<feature type="compositionally biased region" description="Polar residues" evidence="1">
    <location>
        <begin position="11"/>
        <end position="22"/>
    </location>
</feature>